<protein>
    <recommendedName>
        <fullName evidence="4">Transmembrane protein</fullName>
    </recommendedName>
</protein>
<evidence type="ECO:0000313" key="3">
    <source>
        <dbReference type="Proteomes" id="UP000244855"/>
    </source>
</evidence>
<dbReference type="EMBL" id="KZ805444">
    <property type="protein sequence ID" value="PVH97165.1"/>
    <property type="molecule type" value="Genomic_DNA"/>
</dbReference>
<proteinExistence type="predicted"/>
<reference evidence="2 3" key="1">
    <citation type="journal article" date="2018" name="Sci. Rep.">
        <title>Comparative genomics provides insights into the lifestyle and reveals functional heterogeneity of dark septate endophytic fungi.</title>
        <authorList>
            <person name="Knapp D.G."/>
            <person name="Nemeth J.B."/>
            <person name="Barry K."/>
            <person name="Hainaut M."/>
            <person name="Henrissat B."/>
            <person name="Johnson J."/>
            <person name="Kuo A."/>
            <person name="Lim J.H.P."/>
            <person name="Lipzen A."/>
            <person name="Nolan M."/>
            <person name="Ohm R.A."/>
            <person name="Tamas L."/>
            <person name="Grigoriev I.V."/>
            <person name="Spatafora J.W."/>
            <person name="Nagy L.G."/>
            <person name="Kovacs G.M."/>
        </authorList>
    </citation>
    <scope>NUCLEOTIDE SEQUENCE [LARGE SCALE GENOMIC DNA]</scope>
    <source>
        <strain evidence="2 3">DSE2036</strain>
    </source>
</reference>
<evidence type="ECO:0008006" key="4">
    <source>
        <dbReference type="Google" id="ProtNLM"/>
    </source>
</evidence>
<name>A0A2V1DGT9_9PLEO</name>
<organism evidence="2 3">
    <name type="scientific">Periconia macrospinosa</name>
    <dbReference type="NCBI Taxonomy" id="97972"/>
    <lineage>
        <taxon>Eukaryota</taxon>
        <taxon>Fungi</taxon>
        <taxon>Dikarya</taxon>
        <taxon>Ascomycota</taxon>
        <taxon>Pezizomycotina</taxon>
        <taxon>Dothideomycetes</taxon>
        <taxon>Pleosporomycetidae</taxon>
        <taxon>Pleosporales</taxon>
        <taxon>Massarineae</taxon>
        <taxon>Periconiaceae</taxon>
        <taxon>Periconia</taxon>
    </lineage>
</organism>
<evidence type="ECO:0000313" key="2">
    <source>
        <dbReference type="EMBL" id="PVH97165.1"/>
    </source>
</evidence>
<accession>A0A2V1DGT9</accession>
<keyword evidence="1" id="KW-0812">Transmembrane</keyword>
<keyword evidence="3" id="KW-1185">Reference proteome</keyword>
<evidence type="ECO:0000256" key="1">
    <source>
        <dbReference type="SAM" id="Phobius"/>
    </source>
</evidence>
<keyword evidence="1" id="KW-1133">Transmembrane helix</keyword>
<feature type="transmembrane region" description="Helical" evidence="1">
    <location>
        <begin position="12"/>
        <end position="41"/>
    </location>
</feature>
<dbReference type="Proteomes" id="UP000244855">
    <property type="component" value="Unassembled WGS sequence"/>
</dbReference>
<gene>
    <name evidence="2" type="ORF">DM02DRAFT_90932</name>
</gene>
<keyword evidence="1" id="KW-0472">Membrane</keyword>
<sequence length="56" mass="6464">MRAMFGHCGDVVGGVFCTFFSFFFVWVSFSLVSFVFTIFFLSRFDRGRDRTGVQDS</sequence>
<dbReference type="AlphaFoldDB" id="A0A2V1DGT9"/>